<comment type="caution">
    <text evidence="1">The sequence shown here is derived from an EMBL/GenBank/DDBJ whole genome shotgun (WGS) entry which is preliminary data.</text>
</comment>
<evidence type="ECO:0000313" key="1">
    <source>
        <dbReference type="EMBL" id="KAJ7633257.1"/>
    </source>
</evidence>
<protein>
    <submittedName>
        <fullName evidence="1">Uncharacterized protein</fullName>
    </submittedName>
</protein>
<gene>
    <name evidence="1" type="ORF">FB45DRAFT_914744</name>
</gene>
<dbReference type="Proteomes" id="UP001221142">
    <property type="component" value="Unassembled WGS sequence"/>
</dbReference>
<proteinExistence type="predicted"/>
<sequence length="241" mass="26036">MARHCKLDGFCCLTFARTLDLLEWCCSSALALPAIIATLRLGGYLRGVIARSRADDDDRLGQVLNYGNYHSGEAQNTQHSYSSGCGDAQSMANYTPYYHAYANPGMILQGGNTTSMLSSSVPVAHSKHPQVAQTDPAGMYAELPYHLNNHSLGGCIIHSYIFPTHVNHLQLMATPLTGISPTMISLSRCLVGIPWTSNRDLELPPDLSATLTLPAWIMASPLPEVPPTTISPTRCLVGIPL</sequence>
<dbReference type="EMBL" id="JARKIF010000008">
    <property type="protein sequence ID" value="KAJ7633257.1"/>
    <property type="molecule type" value="Genomic_DNA"/>
</dbReference>
<dbReference type="AlphaFoldDB" id="A0AAD7BXY5"/>
<evidence type="ECO:0000313" key="2">
    <source>
        <dbReference type="Proteomes" id="UP001221142"/>
    </source>
</evidence>
<feature type="non-terminal residue" evidence="1">
    <location>
        <position position="241"/>
    </location>
</feature>
<organism evidence="1 2">
    <name type="scientific">Roridomyces roridus</name>
    <dbReference type="NCBI Taxonomy" id="1738132"/>
    <lineage>
        <taxon>Eukaryota</taxon>
        <taxon>Fungi</taxon>
        <taxon>Dikarya</taxon>
        <taxon>Basidiomycota</taxon>
        <taxon>Agaricomycotina</taxon>
        <taxon>Agaricomycetes</taxon>
        <taxon>Agaricomycetidae</taxon>
        <taxon>Agaricales</taxon>
        <taxon>Marasmiineae</taxon>
        <taxon>Mycenaceae</taxon>
        <taxon>Roridomyces</taxon>
    </lineage>
</organism>
<keyword evidence="2" id="KW-1185">Reference proteome</keyword>
<accession>A0AAD7BXY5</accession>
<reference evidence="1" key="1">
    <citation type="submission" date="2023-03" db="EMBL/GenBank/DDBJ databases">
        <title>Massive genome expansion in bonnet fungi (Mycena s.s.) driven by repeated elements and novel gene families across ecological guilds.</title>
        <authorList>
            <consortium name="Lawrence Berkeley National Laboratory"/>
            <person name="Harder C.B."/>
            <person name="Miyauchi S."/>
            <person name="Viragh M."/>
            <person name="Kuo A."/>
            <person name="Thoen E."/>
            <person name="Andreopoulos B."/>
            <person name="Lu D."/>
            <person name="Skrede I."/>
            <person name="Drula E."/>
            <person name="Henrissat B."/>
            <person name="Morin E."/>
            <person name="Kohler A."/>
            <person name="Barry K."/>
            <person name="LaButti K."/>
            <person name="Morin E."/>
            <person name="Salamov A."/>
            <person name="Lipzen A."/>
            <person name="Mereny Z."/>
            <person name="Hegedus B."/>
            <person name="Baldrian P."/>
            <person name="Stursova M."/>
            <person name="Weitz H."/>
            <person name="Taylor A."/>
            <person name="Grigoriev I.V."/>
            <person name="Nagy L.G."/>
            <person name="Martin F."/>
            <person name="Kauserud H."/>
        </authorList>
    </citation>
    <scope>NUCLEOTIDE SEQUENCE</scope>
    <source>
        <strain evidence="1">9284</strain>
    </source>
</reference>
<name>A0AAD7BXY5_9AGAR</name>